<dbReference type="SUPFAM" id="SSF52540">
    <property type="entry name" value="P-loop containing nucleoside triphosphate hydrolases"/>
    <property type="match status" value="1"/>
</dbReference>
<dbReference type="InterPro" id="IPR003959">
    <property type="entry name" value="ATPase_AAA_core"/>
</dbReference>
<dbReference type="InterPro" id="IPR003593">
    <property type="entry name" value="AAA+_ATPase"/>
</dbReference>
<evidence type="ECO:0000313" key="7">
    <source>
        <dbReference type="EMBL" id="KAL1623314.1"/>
    </source>
</evidence>
<dbReference type="Pfam" id="PF00004">
    <property type="entry name" value="AAA"/>
    <property type="match status" value="1"/>
</dbReference>
<comment type="caution">
    <text evidence="7">The sequence shown here is derived from an EMBL/GenBank/DDBJ whole genome shotgun (WGS) entry which is preliminary data.</text>
</comment>
<dbReference type="PANTHER" id="PTHR45644:SF56">
    <property type="entry name" value="AAA ATPASE, PUTATIVE (AFU_ORTHOLOGUE AFUA_2G12920)-RELATED"/>
    <property type="match status" value="1"/>
</dbReference>
<proteinExistence type="predicted"/>
<keyword evidence="2" id="KW-0547">Nucleotide-binding</keyword>
<evidence type="ECO:0000256" key="1">
    <source>
        <dbReference type="ARBA" id="ARBA00004572"/>
    </source>
</evidence>
<feature type="region of interest" description="Disordered" evidence="5">
    <location>
        <begin position="67"/>
        <end position="86"/>
    </location>
</feature>
<feature type="compositionally biased region" description="Basic and acidic residues" evidence="5">
    <location>
        <begin position="233"/>
        <end position="252"/>
    </location>
</feature>
<gene>
    <name evidence="7" type="ORF">SLS56_008314</name>
</gene>
<evidence type="ECO:0000256" key="2">
    <source>
        <dbReference type="ARBA" id="ARBA00022741"/>
    </source>
</evidence>
<keyword evidence="3" id="KW-0472">Membrane</keyword>
<dbReference type="SMART" id="SM00382">
    <property type="entry name" value="AAA"/>
    <property type="match status" value="1"/>
</dbReference>
<feature type="compositionally biased region" description="Basic and acidic residues" evidence="5">
    <location>
        <begin position="68"/>
        <end position="82"/>
    </location>
</feature>
<protein>
    <recommendedName>
        <fullName evidence="6">AAA+ ATPase domain-containing protein</fullName>
    </recommendedName>
</protein>
<dbReference type="PANTHER" id="PTHR45644">
    <property type="entry name" value="AAA ATPASE, PUTATIVE (AFU_ORTHOLOGUE AFUA_2G12920)-RELATED-RELATED"/>
    <property type="match status" value="1"/>
</dbReference>
<keyword evidence="4" id="KW-0067">ATP-binding</keyword>
<dbReference type="InterPro" id="IPR027417">
    <property type="entry name" value="P-loop_NTPase"/>
</dbReference>
<evidence type="ECO:0000256" key="3">
    <source>
        <dbReference type="ARBA" id="ARBA00022787"/>
    </source>
</evidence>
<feature type="domain" description="AAA+ ATPase" evidence="6">
    <location>
        <begin position="559"/>
        <end position="695"/>
    </location>
</feature>
<name>A0ABR3SKD8_9PEZI</name>
<dbReference type="Pfam" id="PF17862">
    <property type="entry name" value="AAA_lid_3"/>
    <property type="match status" value="1"/>
</dbReference>
<dbReference type="Gene3D" id="3.40.50.300">
    <property type="entry name" value="P-loop containing nucleotide triphosphate hydrolases"/>
    <property type="match status" value="1"/>
</dbReference>
<evidence type="ECO:0000313" key="8">
    <source>
        <dbReference type="Proteomes" id="UP001521116"/>
    </source>
</evidence>
<feature type="region of interest" description="Disordered" evidence="5">
    <location>
        <begin position="174"/>
        <end position="252"/>
    </location>
</feature>
<evidence type="ECO:0000256" key="5">
    <source>
        <dbReference type="SAM" id="MobiDB-lite"/>
    </source>
</evidence>
<evidence type="ECO:0000256" key="4">
    <source>
        <dbReference type="ARBA" id="ARBA00022840"/>
    </source>
</evidence>
<dbReference type="InterPro" id="IPR051701">
    <property type="entry name" value="Mito_OM_Translocase_MSP1"/>
</dbReference>
<dbReference type="Proteomes" id="UP001521116">
    <property type="component" value="Unassembled WGS sequence"/>
</dbReference>
<keyword evidence="3" id="KW-1000">Mitochondrion outer membrane</keyword>
<dbReference type="InterPro" id="IPR041569">
    <property type="entry name" value="AAA_lid_3"/>
</dbReference>
<dbReference type="EMBL" id="JAJVDC020000121">
    <property type="protein sequence ID" value="KAL1623314.1"/>
    <property type="molecule type" value="Genomic_DNA"/>
</dbReference>
<organism evidence="7 8">
    <name type="scientific">Neofusicoccum ribis</name>
    <dbReference type="NCBI Taxonomy" id="45134"/>
    <lineage>
        <taxon>Eukaryota</taxon>
        <taxon>Fungi</taxon>
        <taxon>Dikarya</taxon>
        <taxon>Ascomycota</taxon>
        <taxon>Pezizomycotina</taxon>
        <taxon>Dothideomycetes</taxon>
        <taxon>Dothideomycetes incertae sedis</taxon>
        <taxon>Botryosphaeriales</taxon>
        <taxon>Botryosphaeriaceae</taxon>
        <taxon>Neofusicoccum</taxon>
    </lineage>
</organism>
<sequence>MVDSSQLFNPRYYYICLRLGRIEVLNMENQGGQNIVPEYTIPEWFLKKNVKTNADLLKSEPELALVERAPKKDENQNKEEKQNQPARYEILQDEYAAIRLTTAAALIPNHKGELPEKTPSILFRTDERPEFAGAVDYLDHVVENLARDLGATLISVNLEDLEDLGREFDLQDTRKDEDRAAKRAAAKNQRRDSKIGEQSSEEEEGTKDQGTEQKSGEDKTENEVEEEEEEEEEKKAEEDEQAPEPREQPDRKSFHSLAIFYFGVRCERKGTAEGLRRNKAAIYALLDSARIKQQQENTSEISTEQQDVTTQSTPVLLHFKDAKVLSEDRPSWRFLRRLANRVQERRKTGQQILVFASEVRDRSGSFGRMHEKFLINEYSTFHMVPPNASTHATFYKNNEIRYIKSTNVCQLKRLLRDSIPHAFDPELLTLDSADEIDEKWQQVVFPGKKAWSEDEVKRAAMQIIGQIVADGLDSNHEDDTKSGGQNNALTLKKRLDNIEGDCNSYEKDLFRCVVDPEKLMTTYDDVIIDQETKDSVKQLIALSKLRPEAASYDLLRQIRVNGALFYGPPGTGKTLLCRAIANDSGSNMIALDPASIQAKYCGQSEKAIAAAFSLASKLSPCVLFIDEVDALFYRRSSGDKSWERSQLNQFLQEMDGLAKADKAPFVIVATNRPNDLDDAFLRRLPQKVLFTLPAAEERARIFRVFLKEEDMDPSVSIEKLANITDGFSGSDIKSLCGHAALAWAMGQTEKENADGTLAHLRLENRHFAKALMKSRPTVSDHSVKDLKEFARRFNPGDAEKIVSRTAKSSMDLRVQAITNSYKHPARTQE</sequence>
<reference evidence="7 8" key="1">
    <citation type="submission" date="2024-02" db="EMBL/GenBank/DDBJ databases">
        <title>De novo assembly and annotation of 12 fungi associated with fruit tree decline syndrome in Ontario, Canada.</title>
        <authorList>
            <person name="Sulman M."/>
            <person name="Ellouze W."/>
            <person name="Ilyukhin E."/>
        </authorList>
    </citation>
    <scope>NUCLEOTIDE SEQUENCE [LARGE SCALE GENOMIC DNA]</scope>
    <source>
        <strain evidence="7 8">M1-105</strain>
    </source>
</reference>
<keyword evidence="8" id="KW-1185">Reference proteome</keyword>
<feature type="compositionally biased region" description="Acidic residues" evidence="5">
    <location>
        <begin position="223"/>
        <end position="232"/>
    </location>
</feature>
<feature type="compositionally biased region" description="Basic and acidic residues" evidence="5">
    <location>
        <begin position="206"/>
        <end position="222"/>
    </location>
</feature>
<comment type="subcellular location">
    <subcellularLocation>
        <location evidence="1">Mitochondrion outer membrane</location>
        <topology evidence="1">Single-pass membrane protein</topology>
    </subcellularLocation>
</comment>
<evidence type="ECO:0000259" key="6">
    <source>
        <dbReference type="SMART" id="SM00382"/>
    </source>
</evidence>
<keyword evidence="3" id="KW-0496">Mitochondrion</keyword>
<dbReference type="Gene3D" id="1.10.8.60">
    <property type="match status" value="1"/>
</dbReference>
<accession>A0ABR3SKD8</accession>